<reference evidence="4 5" key="1">
    <citation type="submission" date="2019-03" db="EMBL/GenBank/DDBJ databases">
        <title>Single cell metagenomics reveals metabolic interactions within the superorganism composed of flagellate Streblomastix strix and complex community of Bacteroidetes bacteria on its surface.</title>
        <authorList>
            <person name="Treitli S.C."/>
            <person name="Kolisko M."/>
            <person name="Husnik F."/>
            <person name="Keeling P."/>
            <person name="Hampl V."/>
        </authorList>
    </citation>
    <scope>NUCLEOTIDE SEQUENCE [LARGE SCALE GENOMIC DNA]</scope>
    <source>
        <strain evidence="4">ST1C</strain>
    </source>
</reference>
<keyword evidence="2" id="KW-0472">Membrane</keyword>
<feature type="chain" id="PRO_5023807903" evidence="3">
    <location>
        <begin position="19"/>
        <end position="1074"/>
    </location>
</feature>
<comment type="caution">
    <text evidence="4">The sequence shown here is derived from an EMBL/GenBank/DDBJ whole genome shotgun (WGS) entry which is preliminary data.</text>
</comment>
<evidence type="ECO:0000313" key="4">
    <source>
        <dbReference type="EMBL" id="KAA6383502.1"/>
    </source>
</evidence>
<gene>
    <name evidence="4" type="ORF">EZS28_020969</name>
</gene>
<feature type="compositionally biased region" description="Basic residues" evidence="1">
    <location>
        <begin position="999"/>
        <end position="1009"/>
    </location>
</feature>
<dbReference type="EMBL" id="SNRW01006211">
    <property type="protein sequence ID" value="KAA6383502.1"/>
    <property type="molecule type" value="Genomic_DNA"/>
</dbReference>
<organism evidence="4 5">
    <name type="scientific">Streblomastix strix</name>
    <dbReference type="NCBI Taxonomy" id="222440"/>
    <lineage>
        <taxon>Eukaryota</taxon>
        <taxon>Metamonada</taxon>
        <taxon>Preaxostyla</taxon>
        <taxon>Oxymonadida</taxon>
        <taxon>Streblomastigidae</taxon>
        <taxon>Streblomastix</taxon>
    </lineage>
</organism>
<dbReference type="SUPFAM" id="SSF52096">
    <property type="entry name" value="ClpP/crotonase"/>
    <property type="match status" value="1"/>
</dbReference>
<protein>
    <submittedName>
        <fullName evidence="4">Uncharacterized protein</fullName>
    </submittedName>
</protein>
<evidence type="ECO:0000256" key="3">
    <source>
        <dbReference type="SAM" id="SignalP"/>
    </source>
</evidence>
<feature type="signal peptide" evidence="3">
    <location>
        <begin position="1"/>
        <end position="18"/>
    </location>
</feature>
<feature type="transmembrane region" description="Helical" evidence="2">
    <location>
        <begin position="924"/>
        <end position="950"/>
    </location>
</feature>
<feature type="compositionally biased region" description="Basic and acidic residues" evidence="1">
    <location>
        <begin position="980"/>
        <end position="998"/>
    </location>
</feature>
<feature type="compositionally biased region" description="Basic residues" evidence="1">
    <location>
        <begin position="1039"/>
        <end position="1048"/>
    </location>
</feature>
<keyword evidence="3" id="KW-0732">Signal</keyword>
<dbReference type="Proteomes" id="UP000324800">
    <property type="component" value="Unassembled WGS sequence"/>
</dbReference>
<feature type="region of interest" description="Disordered" evidence="1">
    <location>
        <begin position="980"/>
        <end position="1074"/>
    </location>
</feature>
<dbReference type="PANTHER" id="PTHR37049:SF4">
    <property type="entry name" value="RHODANESE DOMAIN-CONTAINING PROTEIN"/>
    <property type="match status" value="1"/>
</dbReference>
<evidence type="ECO:0000256" key="1">
    <source>
        <dbReference type="SAM" id="MobiDB-lite"/>
    </source>
</evidence>
<dbReference type="Gene3D" id="3.90.226.10">
    <property type="entry name" value="2-enoyl-CoA Hydratase, Chain A, domain 1"/>
    <property type="match status" value="1"/>
</dbReference>
<proteinExistence type="predicted"/>
<evidence type="ECO:0000256" key="2">
    <source>
        <dbReference type="SAM" id="Phobius"/>
    </source>
</evidence>
<keyword evidence="2" id="KW-1133">Transmembrane helix</keyword>
<name>A0A5J4VLP7_9EUKA</name>
<dbReference type="OrthoDB" id="27214at2759"/>
<accession>A0A5J4VLP7</accession>
<dbReference type="PANTHER" id="PTHR37049">
    <property type="entry name" value="PEPTIDASE S41 FAMILY PROTEIN"/>
    <property type="match status" value="1"/>
</dbReference>
<dbReference type="AlphaFoldDB" id="A0A5J4VLP7"/>
<dbReference type="InterPro" id="IPR052766">
    <property type="entry name" value="S41A_metabolite_peptidase"/>
</dbReference>
<dbReference type="InterPro" id="IPR029045">
    <property type="entry name" value="ClpP/crotonase-like_dom_sf"/>
</dbReference>
<keyword evidence="2" id="KW-0812">Transmembrane</keyword>
<evidence type="ECO:0000313" key="5">
    <source>
        <dbReference type="Proteomes" id="UP000324800"/>
    </source>
</evidence>
<sequence>MVPKLLLLCIFAVNFTSADCGFDEGWRFYTPDVLKCLRNVPVLPFERQVTTSLLKQYLAGYSFRDIKLNPPDDQISINIFEHLDQILNFPHESLFDFYQNITQVINSLHCAHTSFSVPCFRDFYIYVPYTFQIVKEQESGRHIVFAKEGVLVNPDFHYNLNIIDSVIKYVNVFGNAIFNDQNELNEGTYTPEEAIVRWANEEDYISLNPYAREEHARSYSFYARQLSRSLIPKSYQMTILYVDAKDEIEKQAFLPYLFRSMSDIPSIESYCQIDEQYLQQPDNIHNTIHNKSEVQLMKNMRVNQPKLRNERIKQLNQRIRDFKHKTFEKFRDRIEPLWRYKKDMMMKLGEKQIIYQANVISSGHNEDSQSVDNYILDQVEIKNKNMKATNDHEDFVITKISQDASLIGLYIPSKKIGIIRIITFQPDDIDEFQYSFYEIVRSFADRNNPLYAKKLIIDLRYNTGGYTRLAPFIFRFLFPNADSPIWPPADLVKAPINEITRLFEDFFIKQDPDNEELFLDEVTGDIIHDYYQQEGLQRTTTIGEEIGLHTSITVDLTKRATYYAGHLDKIKNYSLEWNLFRSTHWQKKDVVIKNYSLEWNLFRSTHWQKKDVVVIVNGQSISTSAIFAQEIQQKKVGRTIALGNFGGIHNNTRYSVGTSGGSRVIDNEYISDLKQDYELNRDDYKDLNIDINQFPDPFYRKGTYISFVQTEFYGITPNTSDKLSEFETFDADFHIDWPEQFLDEYTENEYTNEILYRRVLQYLDEKLGNEQQYEPELPDQPNTNLQQMIQRNEEEDNEVGCAAGEVLISTNERIADCKQLEDGDPHSIYGYKCSIEYDNIRNETTDEIMTGKFIKDSEGCKFSHCSAGYMRINDKCVEEPILLGDTVAFVRPEYLEPKDPIIPDPITDPEVEEPENVKKSRISAWLIIGIILIVIVVIIVGILILMYLYFSKEKKLLRSQLEEERILHTELLVEERKKMEKENINSRVDRPPSSDRRMKSAHNHSKYSHNSHSSNSHSSQRHSSQRHSSQSHSSDSHRSKNKDHRHKKEDRSAPQQLSIIDAVDENQFDIQQKK</sequence>